<feature type="region of interest" description="Disordered" evidence="1">
    <location>
        <begin position="363"/>
        <end position="389"/>
    </location>
</feature>
<dbReference type="InterPro" id="IPR019292">
    <property type="entry name" value="McrC"/>
</dbReference>
<evidence type="ECO:0000313" key="2">
    <source>
        <dbReference type="EMBL" id="KAA0024905.1"/>
    </source>
</evidence>
<gene>
    <name evidence="2" type="ORF">FOY51_02990</name>
</gene>
<dbReference type="OrthoDB" id="5143618at2"/>
<reference evidence="2 3" key="1">
    <citation type="submission" date="2019-07" db="EMBL/GenBank/DDBJ databases">
        <title>Rhodococcus cavernicolus sp. nov., isolated from a cave.</title>
        <authorList>
            <person name="Lee S.D."/>
        </authorList>
    </citation>
    <scope>NUCLEOTIDE SEQUENCE [LARGE SCALE GENOMIC DNA]</scope>
    <source>
        <strain evidence="2 3">C1-24</strain>
    </source>
</reference>
<feature type="compositionally biased region" description="Polar residues" evidence="1">
    <location>
        <begin position="377"/>
        <end position="389"/>
    </location>
</feature>
<protein>
    <submittedName>
        <fullName evidence="2">Uncharacterized protein</fullName>
    </submittedName>
</protein>
<comment type="caution">
    <text evidence="2">The sequence shown here is derived from an EMBL/GenBank/DDBJ whole genome shotgun (WGS) entry which is preliminary data.</text>
</comment>
<dbReference type="EMBL" id="VLNY01000001">
    <property type="protein sequence ID" value="KAA0024905.1"/>
    <property type="molecule type" value="Genomic_DNA"/>
</dbReference>
<sequence>MRPQASRSGTWLSPMRTRPKIQLKMTDRHQLWFRVSPEGKRSGFVSLADGHGGTVTVTILPKMWSLEGVATSSVEHAAGTTTHVKAYELDFLNLRSTRAACHEVVASLAKVTGVGEAKLIESCPPPKTQAAISAVVGSPFADLIALMNLADKSGVRRTDESFTGLLDRAFTRLLTQERFLRALEPLLFKARPRYIETTGVLTSPKGRLHDKSLMLSQFTGQPWVTATFDDLTMDTPVLQVVNSALHVVASDRLPAAIRALNSKVEVRAVQFARHLTHVSRLPRERALLVGERLWLSALERQWQPVVEAALDVLRRYGPTPADGADSSDSFVVHVFSEKFWEQVLHESLNVAFRDIRLSADASPGEGIQAPGPWRQRPQPNQSQSNTTTLPDFMFRDGARVVLADAKYKRPRGISAQDGYQLFAYSHLASLDGATSEFGALIYPGNPSTDPRQDEWWRRPHDDYALWSIQLPFPNPHDLATAEAWSRYIARTARAVRDLVAEWTPAPRTAAHEGVVRQRLSELKAIAATLPPQTLDASRKRLKGALGEPCWSSLDKAVQTMAATAEYVGFILGDDADFSGPVLGLLAPVEALLHGLVIEPAGRAHPEVPSLQGPRTFGQILEMLFNAASGGNGPASSAIREVLHSNNVPLGQVCEAVDRMRDLKNNYRNPAAHKEVLNGQHWREVYDVVVGARPGFLAELTDLLRSSSANCADV</sequence>
<dbReference type="Pfam" id="PF10117">
    <property type="entry name" value="McrBC"/>
    <property type="match status" value="1"/>
</dbReference>
<proteinExistence type="predicted"/>
<organism evidence="2 3">
    <name type="scientific">Antrihabitans cavernicola</name>
    <dbReference type="NCBI Taxonomy" id="2495913"/>
    <lineage>
        <taxon>Bacteria</taxon>
        <taxon>Bacillati</taxon>
        <taxon>Actinomycetota</taxon>
        <taxon>Actinomycetes</taxon>
        <taxon>Mycobacteriales</taxon>
        <taxon>Nocardiaceae</taxon>
        <taxon>Antrihabitans</taxon>
    </lineage>
</organism>
<evidence type="ECO:0000256" key="1">
    <source>
        <dbReference type="SAM" id="MobiDB-lite"/>
    </source>
</evidence>
<accession>A0A5A7SKB7</accession>
<name>A0A5A7SKB7_9NOCA</name>
<dbReference type="AlphaFoldDB" id="A0A5A7SKB7"/>
<dbReference type="Proteomes" id="UP000322244">
    <property type="component" value="Unassembled WGS sequence"/>
</dbReference>
<keyword evidence="3" id="KW-1185">Reference proteome</keyword>
<evidence type="ECO:0000313" key="3">
    <source>
        <dbReference type="Proteomes" id="UP000322244"/>
    </source>
</evidence>